<evidence type="ECO:0000313" key="2">
    <source>
        <dbReference type="Proteomes" id="UP001595557"/>
    </source>
</evidence>
<sequence length="50" mass="5646">MDGLKREEPGKGRTCPFPPRLEDVDAGVHARQLFTLLVVELFPHKKTAFP</sequence>
<dbReference type="Proteomes" id="UP001595557">
    <property type="component" value="Unassembled WGS sequence"/>
</dbReference>
<comment type="caution">
    <text evidence="1">The sequence shown here is derived from an EMBL/GenBank/DDBJ whole genome shotgun (WGS) entry which is preliminary data.</text>
</comment>
<accession>A0ABV7IIJ3</accession>
<evidence type="ECO:0000313" key="1">
    <source>
        <dbReference type="EMBL" id="MFC3170368.1"/>
    </source>
</evidence>
<proteinExistence type="predicted"/>
<organism evidence="1 2">
    <name type="scientific">Paracoccus fontiphilus</name>
    <dbReference type="NCBI Taxonomy" id="1815556"/>
    <lineage>
        <taxon>Bacteria</taxon>
        <taxon>Pseudomonadati</taxon>
        <taxon>Pseudomonadota</taxon>
        <taxon>Alphaproteobacteria</taxon>
        <taxon>Rhodobacterales</taxon>
        <taxon>Paracoccaceae</taxon>
        <taxon>Paracoccus</taxon>
    </lineage>
</organism>
<dbReference type="RefSeq" id="WP_207467183.1">
    <property type="nucleotide sequence ID" value="NZ_JAFNAW010000013.1"/>
</dbReference>
<dbReference type="EMBL" id="JBHRTE010000102">
    <property type="protein sequence ID" value="MFC3170368.1"/>
    <property type="molecule type" value="Genomic_DNA"/>
</dbReference>
<protein>
    <submittedName>
        <fullName evidence="1">Uncharacterized protein</fullName>
    </submittedName>
</protein>
<reference evidence="2" key="1">
    <citation type="journal article" date="2019" name="Int. J. Syst. Evol. Microbiol.">
        <title>The Global Catalogue of Microorganisms (GCM) 10K type strain sequencing project: providing services to taxonomists for standard genome sequencing and annotation.</title>
        <authorList>
            <consortium name="The Broad Institute Genomics Platform"/>
            <consortium name="The Broad Institute Genome Sequencing Center for Infectious Disease"/>
            <person name="Wu L."/>
            <person name="Ma J."/>
        </authorList>
    </citation>
    <scope>NUCLEOTIDE SEQUENCE [LARGE SCALE GENOMIC DNA]</scope>
    <source>
        <strain evidence="2">KCTC 52239</strain>
    </source>
</reference>
<name>A0ABV7IIJ3_9RHOB</name>
<gene>
    <name evidence="1" type="ORF">ACFOD7_20275</name>
</gene>
<keyword evidence="2" id="KW-1185">Reference proteome</keyword>